<feature type="region of interest" description="Disordered" evidence="1">
    <location>
        <begin position="54"/>
        <end position="76"/>
    </location>
</feature>
<evidence type="ECO:0000256" key="1">
    <source>
        <dbReference type="SAM" id="MobiDB-lite"/>
    </source>
</evidence>
<organism evidence="2">
    <name type="scientific">Oryza glaberrima</name>
    <name type="common">African rice</name>
    <dbReference type="NCBI Taxonomy" id="4538"/>
    <lineage>
        <taxon>Eukaryota</taxon>
        <taxon>Viridiplantae</taxon>
        <taxon>Streptophyta</taxon>
        <taxon>Embryophyta</taxon>
        <taxon>Tracheophyta</taxon>
        <taxon>Spermatophyta</taxon>
        <taxon>Magnoliopsida</taxon>
        <taxon>Liliopsida</taxon>
        <taxon>Poales</taxon>
        <taxon>Poaceae</taxon>
        <taxon>BOP clade</taxon>
        <taxon>Oryzoideae</taxon>
        <taxon>Oryzeae</taxon>
        <taxon>Oryzinae</taxon>
        <taxon>Oryza</taxon>
    </lineage>
</organism>
<protein>
    <submittedName>
        <fullName evidence="2">Uncharacterized protein</fullName>
    </submittedName>
</protein>
<evidence type="ECO:0000313" key="2">
    <source>
        <dbReference type="EMBL" id="BBF89617.1"/>
    </source>
</evidence>
<sequence>MGRPNQLALSSRALVHPQLILFILPLSTPPSSPPPRCWALLLLLRRHHRPDQCRHDHGAGSAAVSTGVGGSATRRSGAAKSTIASIGASGSTVGRSRLGPYRLVCASHAAPHPARGVLSTHTMYLPVFPGYSWKKRNCLLQSFVYLYWNRIY</sequence>
<dbReference type="EMBL" id="AP018865">
    <property type="protein sequence ID" value="BBF89617.1"/>
    <property type="molecule type" value="Genomic_DNA"/>
</dbReference>
<dbReference type="AlphaFoldDB" id="A0A679BA61"/>
<name>A0A679BA61_ORYGL</name>
<proteinExistence type="predicted"/>
<accession>A0A679BA61</accession>
<gene>
    <name evidence="2" type="primary">Ogla0117M13.52</name>
</gene>
<reference evidence="2" key="1">
    <citation type="submission" date="2018-08" db="EMBL/GenBank/DDBJ databases">
        <title>Oryza glaberrima genomic DNA, chromosome 11, BAC clone:Ogla0117M13.</title>
        <authorList>
            <person name="Wu J."/>
            <person name="Kanamori H."/>
        </authorList>
    </citation>
    <scope>NUCLEOTIDE SEQUENCE</scope>
    <source>
        <strain evidence="2">IRGC104038</strain>
    </source>
</reference>